<sequence>MTASYRKPRLSPAALALVDQAAAAARDHGQPAFRIAPIPAGLFPCAWCDCPDSDAVLGRHTEDTCPKCWDRATTAVALLDTGCPALTVYTLCDRHRQPWWELTAATLGLPVDSPPPGLIPQES</sequence>
<dbReference type="RefSeq" id="WP_344003676.1">
    <property type="nucleotide sequence ID" value="NZ_BAAAGU010000042.1"/>
</dbReference>
<proteinExistence type="predicted"/>
<name>A0ABN1HKV9_9ACTN</name>
<evidence type="ECO:0000313" key="1">
    <source>
        <dbReference type="EMBL" id="GAA0657211.1"/>
    </source>
</evidence>
<evidence type="ECO:0000313" key="2">
    <source>
        <dbReference type="Proteomes" id="UP001500724"/>
    </source>
</evidence>
<keyword evidence="2" id="KW-1185">Reference proteome</keyword>
<dbReference type="Proteomes" id="UP001500724">
    <property type="component" value="Unassembled WGS sequence"/>
</dbReference>
<comment type="caution">
    <text evidence="1">The sequence shown here is derived from an EMBL/GenBank/DDBJ whole genome shotgun (WGS) entry which is preliminary data.</text>
</comment>
<dbReference type="EMBL" id="BAAAGU010000042">
    <property type="protein sequence ID" value="GAA0657211.1"/>
    <property type="molecule type" value="Genomic_DNA"/>
</dbReference>
<protein>
    <submittedName>
        <fullName evidence="1">Uncharacterized protein</fullName>
    </submittedName>
</protein>
<organism evidence="1 2">
    <name type="scientific">Streptomyces thermocarboxydovorans</name>
    <dbReference type="NCBI Taxonomy" id="59298"/>
    <lineage>
        <taxon>Bacteria</taxon>
        <taxon>Bacillati</taxon>
        <taxon>Actinomycetota</taxon>
        <taxon>Actinomycetes</taxon>
        <taxon>Kitasatosporales</taxon>
        <taxon>Streptomycetaceae</taxon>
        <taxon>Streptomyces</taxon>
    </lineage>
</organism>
<accession>A0ABN1HKV9</accession>
<reference evidence="1 2" key="1">
    <citation type="journal article" date="2019" name="Int. J. Syst. Evol. Microbiol.">
        <title>The Global Catalogue of Microorganisms (GCM) 10K type strain sequencing project: providing services to taxonomists for standard genome sequencing and annotation.</title>
        <authorList>
            <consortium name="The Broad Institute Genomics Platform"/>
            <consortium name="The Broad Institute Genome Sequencing Center for Infectious Disease"/>
            <person name="Wu L."/>
            <person name="Ma J."/>
        </authorList>
    </citation>
    <scope>NUCLEOTIDE SEQUENCE [LARGE SCALE GENOMIC DNA]</scope>
    <source>
        <strain evidence="1 2">JCM 10367</strain>
    </source>
</reference>
<gene>
    <name evidence="1" type="ORF">GCM10009535_40290</name>
</gene>